<feature type="non-terminal residue" evidence="2">
    <location>
        <position position="372"/>
    </location>
</feature>
<evidence type="ECO:0000256" key="1">
    <source>
        <dbReference type="SAM" id="MobiDB-lite"/>
    </source>
</evidence>
<feature type="compositionally biased region" description="Basic and acidic residues" evidence="1">
    <location>
        <begin position="302"/>
        <end position="318"/>
    </location>
</feature>
<dbReference type="Proteomes" id="UP000479000">
    <property type="component" value="Unassembled WGS sequence"/>
</dbReference>
<keyword evidence="3" id="KW-1185">Reference proteome</keyword>
<name>A0A6H5GIE0_9HEMI</name>
<evidence type="ECO:0000313" key="3">
    <source>
        <dbReference type="Proteomes" id="UP000479000"/>
    </source>
</evidence>
<dbReference type="AlphaFoldDB" id="A0A6H5GIE0"/>
<sequence length="372" mass="42425">MVYSVRVKEKIACHDGARTTTSSWSTSLGAARGRSLGPHWPILDLKSSRFRQQDRTVSFERPIARLIDVAQVSQSIEPDCGNLRDKWSTYAVKESCRLKITSDMLSTIVPVGLWPMNDNCTRLWTCASVIVRPLIMMTDLIMEKCGELLAHPVNEPFVAGTSFSLISAKKRWMRQKREEPQTLKNCFTNFLIRFLINTSSLHHFRILNSTILAEKMDFVFHACSSMRCHTFTFQNMEPPGRRGLQWEAGLAITPDEVTKQVAGINCEVYSAILLYTWAYHDHCILERLTHWQTRMADGSAQRMRERQNGYDSQGDHRQRSSGKIIGTTRAPTATLTRILISCTDESQEVRITSENLLKYLPIGTELDFSDEI</sequence>
<reference evidence="2 3" key="1">
    <citation type="submission" date="2020-02" db="EMBL/GenBank/DDBJ databases">
        <authorList>
            <person name="Ferguson B K."/>
        </authorList>
    </citation>
    <scope>NUCLEOTIDE SEQUENCE [LARGE SCALE GENOMIC DNA]</scope>
</reference>
<gene>
    <name evidence="2" type="ORF">NTEN_LOCUS9094</name>
</gene>
<dbReference type="EMBL" id="CADCXU010013528">
    <property type="protein sequence ID" value="CAB0003576.1"/>
    <property type="molecule type" value="Genomic_DNA"/>
</dbReference>
<protein>
    <submittedName>
        <fullName evidence="2">Uncharacterized protein</fullName>
    </submittedName>
</protein>
<evidence type="ECO:0000313" key="2">
    <source>
        <dbReference type="EMBL" id="CAB0003576.1"/>
    </source>
</evidence>
<accession>A0A6H5GIE0</accession>
<feature type="region of interest" description="Disordered" evidence="1">
    <location>
        <begin position="299"/>
        <end position="326"/>
    </location>
</feature>
<proteinExistence type="predicted"/>
<organism evidence="2 3">
    <name type="scientific">Nesidiocoris tenuis</name>
    <dbReference type="NCBI Taxonomy" id="355587"/>
    <lineage>
        <taxon>Eukaryota</taxon>
        <taxon>Metazoa</taxon>
        <taxon>Ecdysozoa</taxon>
        <taxon>Arthropoda</taxon>
        <taxon>Hexapoda</taxon>
        <taxon>Insecta</taxon>
        <taxon>Pterygota</taxon>
        <taxon>Neoptera</taxon>
        <taxon>Paraneoptera</taxon>
        <taxon>Hemiptera</taxon>
        <taxon>Heteroptera</taxon>
        <taxon>Panheteroptera</taxon>
        <taxon>Cimicomorpha</taxon>
        <taxon>Miridae</taxon>
        <taxon>Dicyphina</taxon>
        <taxon>Nesidiocoris</taxon>
    </lineage>
</organism>